<dbReference type="PANTHER" id="PTHR30151:SF0">
    <property type="entry name" value="ABC TRANSPORTER PERMEASE PROTEIN MJ0413-RELATED"/>
    <property type="match status" value="1"/>
</dbReference>
<dbReference type="GO" id="GO:0055085">
    <property type="term" value="P:transmembrane transport"/>
    <property type="evidence" value="ECO:0007669"/>
    <property type="project" value="InterPro"/>
</dbReference>
<reference evidence="9 10" key="1">
    <citation type="submission" date="2017-04" db="EMBL/GenBank/DDBJ databases">
        <authorList>
            <person name="Afonso C.L."/>
            <person name="Miller P.J."/>
            <person name="Scott M.A."/>
            <person name="Spackman E."/>
            <person name="Goraichik I."/>
            <person name="Dimitrov K.M."/>
            <person name="Suarez D.L."/>
            <person name="Swayne D.E."/>
        </authorList>
    </citation>
    <scope>NUCLEOTIDE SEQUENCE [LARGE SCALE GENOMIC DNA]</scope>
    <source>
        <strain evidence="9 10">USBA 355</strain>
    </source>
</reference>
<dbReference type="STRING" id="560819.SAMN05428998_11280"/>
<dbReference type="PANTHER" id="PTHR30151">
    <property type="entry name" value="ALKANE SULFONATE ABC TRANSPORTER-RELATED, MEMBRANE SUBUNIT"/>
    <property type="match status" value="1"/>
</dbReference>
<dbReference type="Gene3D" id="1.10.3720.10">
    <property type="entry name" value="MetI-like"/>
    <property type="match status" value="1"/>
</dbReference>
<keyword evidence="4 7" id="KW-0812">Transmembrane</keyword>
<dbReference type="PROSITE" id="PS50928">
    <property type="entry name" value="ABC_TM1"/>
    <property type="match status" value="1"/>
</dbReference>
<evidence type="ECO:0000256" key="7">
    <source>
        <dbReference type="RuleBase" id="RU363032"/>
    </source>
</evidence>
<evidence type="ECO:0000259" key="8">
    <source>
        <dbReference type="PROSITE" id="PS50928"/>
    </source>
</evidence>
<sequence length="262" mass="28179">MSADASTRGAAATRRAGGWAVWLGALAVLFGTWQAALSLGLLSPMLLPPASAVLATAWDLVRRPDFLGDVGVTLAEVAVAFLVAVPLGIALGVAISESDYWSRVLRPIVFLVFSIPKTIFLPMFILAFGITFAQKVGFGVFSTVFIVLISTFSALESVKGDHVRVARAYGATRRQIALRVYLPSMAPVLLEAVRLAMIFNVTGILLAEMYAARAGLGQAVATWGQNYMLRELLAGILLIAAAAILFTEAVRWLEARCEHWRT</sequence>
<keyword evidence="6 7" id="KW-0472">Membrane</keyword>
<feature type="transmembrane region" description="Helical" evidence="7">
    <location>
        <begin position="176"/>
        <end position="199"/>
    </location>
</feature>
<protein>
    <submittedName>
        <fullName evidence="9">NitT/TauT family transport system permease protein</fullName>
    </submittedName>
</protein>
<evidence type="ECO:0000256" key="6">
    <source>
        <dbReference type="ARBA" id="ARBA00023136"/>
    </source>
</evidence>
<evidence type="ECO:0000256" key="3">
    <source>
        <dbReference type="ARBA" id="ARBA00022475"/>
    </source>
</evidence>
<feature type="transmembrane region" description="Helical" evidence="7">
    <location>
        <begin position="232"/>
        <end position="253"/>
    </location>
</feature>
<dbReference type="InterPro" id="IPR000515">
    <property type="entry name" value="MetI-like"/>
</dbReference>
<gene>
    <name evidence="9" type="ORF">SAMN05428998_11280</name>
</gene>
<dbReference type="InterPro" id="IPR035906">
    <property type="entry name" value="MetI-like_sf"/>
</dbReference>
<feature type="transmembrane region" description="Helical" evidence="7">
    <location>
        <begin position="108"/>
        <end position="130"/>
    </location>
</feature>
<proteinExistence type="inferred from homology"/>
<dbReference type="CDD" id="cd06261">
    <property type="entry name" value="TM_PBP2"/>
    <property type="match status" value="1"/>
</dbReference>
<feature type="domain" description="ABC transmembrane type-1" evidence="8">
    <location>
        <begin position="70"/>
        <end position="250"/>
    </location>
</feature>
<evidence type="ECO:0000256" key="5">
    <source>
        <dbReference type="ARBA" id="ARBA00022989"/>
    </source>
</evidence>
<evidence type="ECO:0000256" key="1">
    <source>
        <dbReference type="ARBA" id="ARBA00004651"/>
    </source>
</evidence>
<name>A0A1Y6BZQ6_9PROT</name>
<feature type="transmembrane region" description="Helical" evidence="7">
    <location>
        <begin position="77"/>
        <end position="96"/>
    </location>
</feature>
<dbReference type="GO" id="GO:0005886">
    <property type="term" value="C:plasma membrane"/>
    <property type="evidence" value="ECO:0007669"/>
    <property type="project" value="UniProtKB-SubCell"/>
</dbReference>
<feature type="transmembrane region" description="Helical" evidence="7">
    <location>
        <begin position="20"/>
        <end position="42"/>
    </location>
</feature>
<dbReference type="RefSeq" id="WP_085123613.1">
    <property type="nucleotide sequence ID" value="NZ_FWZX01000012.1"/>
</dbReference>
<evidence type="ECO:0000313" key="9">
    <source>
        <dbReference type="EMBL" id="SMF36389.1"/>
    </source>
</evidence>
<accession>A0A1Y6BZQ6</accession>
<dbReference type="EMBL" id="FWZX01000012">
    <property type="protein sequence ID" value="SMF36389.1"/>
    <property type="molecule type" value="Genomic_DNA"/>
</dbReference>
<comment type="subcellular location">
    <subcellularLocation>
        <location evidence="1 7">Cell membrane</location>
        <topology evidence="1 7">Multi-pass membrane protein</topology>
    </subcellularLocation>
</comment>
<keyword evidence="5 7" id="KW-1133">Transmembrane helix</keyword>
<keyword evidence="10" id="KW-1185">Reference proteome</keyword>
<comment type="similarity">
    <text evidence="7">Belongs to the binding-protein-dependent transport system permease family.</text>
</comment>
<feature type="transmembrane region" description="Helical" evidence="7">
    <location>
        <begin position="136"/>
        <end position="155"/>
    </location>
</feature>
<dbReference type="Proteomes" id="UP000192917">
    <property type="component" value="Unassembled WGS sequence"/>
</dbReference>
<evidence type="ECO:0000313" key="10">
    <source>
        <dbReference type="Proteomes" id="UP000192917"/>
    </source>
</evidence>
<keyword evidence="2 7" id="KW-0813">Transport</keyword>
<dbReference type="AlphaFoldDB" id="A0A1Y6BZQ6"/>
<keyword evidence="3" id="KW-1003">Cell membrane</keyword>
<dbReference type="SUPFAM" id="SSF161098">
    <property type="entry name" value="MetI-like"/>
    <property type="match status" value="1"/>
</dbReference>
<dbReference type="Pfam" id="PF00528">
    <property type="entry name" value="BPD_transp_1"/>
    <property type="match status" value="1"/>
</dbReference>
<evidence type="ECO:0000256" key="4">
    <source>
        <dbReference type="ARBA" id="ARBA00022692"/>
    </source>
</evidence>
<evidence type="ECO:0000256" key="2">
    <source>
        <dbReference type="ARBA" id="ARBA00022448"/>
    </source>
</evidence>
<organism evidence="9 10">
    <name type="scientific">Tistlia consotensis USBA 355</name>
    <dbReference type="NCBI Taxonomy" id="560819"/>
    <lineage>
        <taxon>Bacteria</taxon>
        <taxon>Pseudomonadati</taxon>
        <taxon>Pseudomonadota</taxon>
        <taxon>Alphaproteobacteria</taxon>
        <taxon>Rhodospirillales</taxon>
        <taxon>Rhodovibrionaceae</taxon>
        <taxon>Tistlia</taxon>
    </lineage>
</organism>